<dbReference type="SUPFAM" id="SSF53756">
    <property type="entry name" value="UDP-Glycosyltransferase/glycogen phosphorylase"/>
    <property type="match status" value="1"/>
</dbReference>
<dbReference type="CDD" id="cd03801">
    <property type="entry name" value="GT4_PimA-like"/>
    <property type="match status" value="1"/>
</dbReference>
<sequence>MKKSLLFITPELPYPLQSGGKVKTFRLLASLAERYEITLVCPLKLEDSKHLEAFHAVSPCSKHLHEAVNVPRSAKNLLLSYLRRWPLNVQRSFSAALQQRVAEIVESYDLAVLDHYEIYPYIPANTSVPVVYHAHNAYYRLWQRYAELPGNPILRLAAAMESYRVRRCETRVARCAQLTFAAPNDAAELIAGGVDERLIRDTYHLGDDSQLALPELRWGSTGKRLMYVGFLGWEANAEGLLWFIASVWPLLARRHPDLTFEIVGKGADERLLAAVKDVPRIKLLGFVENLEDVYSRSRVSVAPLRFGSGMKVKVLDAMARGMPTVTTAVGAEGIAITRGEQLAVADSPEDFAAAVDLLLTDQSSWEQMSVAARRLISDRYTWDSLFAAMHCALGSLFERPRHSEQLVAYRGLHAR</sequence>
<name>A0A5P9NMX5_9GAMM</name>
<dbReference type="PANTHER" id="PTHR12526">
    <property type="entry name" value="GLYCOSYLTRANSFERASE"/>
    <property type="match status" value="1"/>
</dbReference>
<dbReference type="EMBL" id="CP036422">
    <property type="protein sequence ID" value="QFU77171.1"/>
    <property type="molecule type" value="Genomic_DNA"/>
</dbReference>
<evidence type="ECO:0000313" key="1">
    <source>
        <dbReference type="EMBL" id="QFU77171.1"/>
    </source>
</evidence>
<dbReference type="PANTHER" id="PTHR12526:SF600">
    <property type="entry name" value="GLYCOSYL TRANSFERASE GROUP 1"/>
    <property type="match status" value="1"/>
</dbReference>
<dbReference type="OrthoDB" id="9807209at2"/>
<dbReference type="RefSeq" id="WP_153240317.1">
    <property type="nucleotide sequence ID" value="NZ_CP036422.1"/>
</dbReference>
<evidence type="ECO:0000313" key="2">
    <source>
        <dbReference type="Proteomes" id="UP000326287"/>
    </source>
</evidence>
<organism evidence="1 2">
    <name type="scientific">Halioglobus maricola</name>
    <dbReference type="NCBI Taxonomy" id="2601894"/>
    <lineage>
        <taxon>Bacteria</taxon>
        <taxon>Pseudomonadati</taxon>
        <taxon>Pseudomonadota</taxon>
        <taxon>Gammaproteobacteria</taxon>
        <taxon>Cellvibrionales</taxon>
        <taxon>Halieaceae</taxon>
        <taxon>Halioglobus</taxon>
    </lineage>
</organism>
<dbReference type="Proteomes" id="UP000326287">
    <property type="component" value="Chromosome"/>
</dbReference>
<proteinExistence type="predicted"/>
<protein>
    <submittedName>
        <fullName evidence="1">Glycosyltransferase</fullName>
    </submittedName>
</protein>
<dbReference type="GO" id="GO:0016757">
    <property type="term" value="F:glycosyltransferase activity"/>
    <property type="evidence" value="ECO:0007669"/>
    <property type="project" value="TreeGrafter"/>
</dbReference>
<dbReference type="KEGG" id="halc:EY643_16745"/>
<reference evidence="1 2" key="1">
    <citation type="submission" date="2019-02" db="EMBL/GenBank/DDBJ databases">
        <authorList>
            <person name="Li S.-H."/>
        </authorList>
    </citation>
    <scope>NUCLEOTIDE SEQUENCE [LARGE SCALE GENOMIC DNA]</scope>
    <source>
        <strain evidence="1 2">IMCC14385</strain>
    </source>
</reference>
<gene>
    <name evidence="1" type="ORF">EY643_16745</name>
</gene>
<keyword evidence="2" id="KW-1185">Reference proteome</keyword>
<keyword evidence="1" id="KW-0808">Transferase</keyword>
<dbReference type="Pfam" id="PF13692">
    <property type="entry name" value="Glyco_trans_1_4"/>
    <property type="match status" value="1"/>
</dbReference>
<accession>A0A5P9NMX5</accession>
<dbReference type="AlphaFoldDB" id="A0A5P9NMX5"/>
<dbReference type="Gene3D" id="3.40.50.2000">
    <property type="entry name" value="Glycogen Phosphorylase B"/>
    <property type="match status" value="2"/>
</dbReference>